<dbReference type="AlphaFoldDB" id="A0A5J6QR59"/>
<keyword evidence="2" id="KW-1185">Reference proteome</keyword>
<dbReference type="EMBL" id="CP043311">
    <property type="protein sequence ID" value="QEY64970.1"/>
    <property type="molecule type" value="Genomic_DNA"/>
</dbReference>
<evidence type="ECO:0000313" key="1">
    <source>
        <dbReference type="EMBL" id="QEY64970.1"/>
    </source>
</evidence>
<organism evidence="1 2">
    <name type="scientific">Metapseudomonas lalkuanensis</name>
    <dbReference type="NCBI Taxonomy" id="2604832"/>
    <lineage>
        <taxon>Bacteria</taxon>
        <taxon>Pseudomonadati</taxon>
        <taxon>Pseudomonadota</taxon>
        <taxon>Gammaproteobacteria</taxon>
        <taxon>Pseudomonadales</taxon>
        <taxon>Pseudomonadaceae</taxon>
        <taxon>Metapseudomonas</taxon>
    </lineage>
</organism>
<dbReference type="RefSeq" id="WP_151137083.1">
    <property type="nucleotide sequence ID" value="NZ_CP043311.1"/>
</dbReference>
<dbReference type="KEGG" id="plal:FXN65_23985"/>
<gene>
    <name evidence="1" type="ORF">FXN65_23985</name>
</gene>
<dbReference type="Pfam" id="PF21983">
    <property type="entry name" value="NikA-like"/>
    <property type="match status" value="1"/>
</dbReference>
<accession>A0A5J6QR59</accession>
<reference evidence="1 2" key="1">
    <citation type="submission" date="2019-08" db="EMBL/GenBank/DDBJ databases">
        <title>Whole-genome Sequencing of e-waste polymer degrading bacterium Pseudomonas sp. strain PE08.</title>
        <authorList>
            <person name="Kirdat K."/>
            <person name="Debbarma P."/>
            <person name="Narawade N."/>
            <person name="Suyal D."/>
            <person name="Thorat V."/>
            <person name="Shouche Y."/>
            <person name="Goel R."/>
            <person name="Yadav A."/>
        </authorList>
    </citation>
    <scope>NUCLEOTIDE SEQUENCE [LARGE SCALE GENOMIC DNA]</scope>
    <source>
        <strain evidence="1 2">PE08</strain>
    </source>
</reference>
<sequence>MTQKTARLSLRITPEDKRSIRQKAKDLRLSVADWLIRAALDREILPPRSVWDRQSINQLSRIGNNLNQLAYSANMGLLVDDAALRDIALELRALRGQLDDR</sequence>
<name>A0A5J6QR59_9GAMM</name>
<dbReference type="Proteomes" id="UP000327179">
    <property type="component" value="Chromosome"/>
</dbReference>
<dbReference type="InterPro" id="IPR053842">
    <property type="entry name" value="NikA-like"/>
</dbReference>
<protein>
    <submittedName>
        <fullName evidence="1">MobC family plasmid mobilization relaxosome protein</fullName>
    </submittedName>
</protein>
<proteinExistence type="predicted"/>
<evidence type="ECO:0000313" key="2">
    <source>
        <dbReference type="Proteomes" id="UP000327179"/>
    </source>
</evidence>